<keyword evidence="1" id="KW-1133">Transmembrane helix</keyword>
<dbReference type="AlphaFoldDB" id="A0A6C0I984"/>
<reference evidence="2" key="1">
    <citation type="journal article" date="2020" name="Nature">
        <title>Giant virus diversity and host interactions through global metagenomics.</title>
        <authorList>
            <person name="Schulz F."/>
            <person name="Roux S."/>
            <person name="Paez-Espino D."/>
            <person name="Jungbluth S."/>
            <person name="Walsh D.A."/>
            <person name="Denef V.J."/>
            <person name="McMahon K.D."/>
            <person name="Konstantinidis K.T."/>
            <person name="Eloe-Fadrosh E.A."/>
            <person name="Kyrpides N.C."/>
            <person name="Woyke T."/>
        </authorList>
    </citation>
    <scope>NUCLEOTIDE SEQUENCE</scope>
    <source>
        <strain evidence="2">GVMAG-M-3300023184-60</strain>
    </source>
</reference>
<dbReference type="EMBL" id="MN740143">
    <property type="protein sequence ID" value="QHT89598.1"/>
    <property type="molecule type" value="Genomic_DNA"/>
</dbReference>
<proteinExistence type="predicted"/>
<evidence type="ECO:0000313" key="2">
    <source>
        <dbReference type="EMBL" id="QHT89598.1"/>
    </source>
</evidence>
<feature type="transmembrane region" description="Helical" evidence="1">
    <location>
        <begin position="6"/>
        <end position="26"/>
    </location>
</feature>
<protein>
    <submittedName>
        <fullName evidence="2">Uncharacterized protein</fullName>
    </submittedName>
</protein>
<name>A0A6C0I984_9ZZZZ</name>
<keyword evidence="1" id="KW-0812">Transmembrane</keyword>
<evidence type="ECO:0000256" key="1">
    <source>
        <dbReference type="SAM" id="Phobius"/>
    </source>
</evidence>
<organism evidence="2">
    <name type="scientific">viral metagenome</name>
    <dbReference type="NCBI Taxonomy" id="1070528"/>
    <lineage>
        <taxon>unclassified sequences</taxon>
        <taxon>metagenomes</taxon>
        <taxon>organismal metagenomes</taxon>
    </lineage>
</organism>
<sequence>MNILETFIIVFAIVLSTIIILWYIHYINDHSHISMPDVGSKAAMLLNINYTKQKNEGSCTSTCDSIDPVSDPRYNMQQIIKQSILLEEHLTNKNKRCRDCITKHFLHIIGLAEEAQMLATDKISKYPMINESVILYNELFKIWIKNKNLNGKDETYILYCTDKLRDHRKQLIVIYFFNEKYNIVNKDTAKEHSM</sequence>
<keyword evidence="1" id="KW-0472">Membrane</keyword>
<accession>A0A6C0I984</accession>